<keyword evidence="2" id="KW-1185">Reference proteome</keyword>
<evidence type="ECO:0000313" key="1">
    <source>
        <dbReference type="EMBL" id="GAA0927251.1"/>
    </source>
</evidence>
<evidence type="ECO:0000313" key="2">
    <source>
        <dbReference type="Proteomes" id="UP001501005"/>
    </source>
</evidence>
<dbReference type="RefSeq" id="WP_344053470.1">
    <property type="nucleotide sequence ID" value="NZ_BAAAHG010000055.1"/>
</dbReference>
<comment type="caution">
    <text evidence="1">The sequence shown here is derived from an EMBL/GenBank/DDBJ whole genome shotgun (WGS) entry which is preliminary data.</text>
</comment>
<gene>
    <name evidence="1" type="ORF">GCM10009549_49240</name>
</gene>
<reference evidence="2" key="1">
    <citation type="journal article" date="2019" name="Int. J. Syst. Evol. Microbiol.">
        <title>The Global Catalogue of Microorganisms (GCM) 10K type strain sequencing project: providing services to taxonomists for standard genome sequencing and annotation.</title>
        <authorList>
            <consortium name="The Broad Institute Genomics Platform"/>
            <consortium name="The Broad Institute Genome Sequencing Center for Infectious Disease"/>
            <person name="Wu L."/>
            <person name="Ma J."/>
        </authorList>
    </citation>
    <scope>NUCLEOTIDE SEQUENCE [LARGE SCALE GENOMIC DNA]</scope>
    <source>
        <strain evidence="2">JCM 10673</strain>
    </source>
</reference>
<organism evidence="1 2">
    <name type="scientific">Streptomyces thermoalcalitolerans</name>
    <dbReference type="NCBI Taxonomy" id="65605"/>
    <lineage>
        <taxon>Bacteria</taxon>
        <taxon>Bacillati</taxon>
        <taxon>Actinomycetota</taxon>
        <taxon>Actinomycetes</taxon>
        <taxon>Kitasatosporales</taxon>
        <taxon>Streptomycetaceae</taxon>
        <taxon>Streptomyces</taxon>
    </lineage>
</organism>
<sequence length="138" mass="15678">MPPRFETARFHVESGPDSLFIRIRHIMREPIRLKAHGAHAAQRLQQRGAPLEELTCFDLESWELVSAEVRTDTGKWVKSTWRVRADARDWWVVIGLGNALVTVIDVDPWRRGRGQNIVTGGPLYAHVESVNADLMRGA</sequence>
<dbReference type="EMBL" id="BAAAHG010000055">
    <property type="protein sequence ID" value="GAA0927251.1"/>
    <property type="molecule type" value="Genomic_DNA"/>
</dbReference>
<protein>
    <submittedName>
        <fullName evidence="1">Uncharacterized protein</fullName>
    </submittedName>
</protein>
<proteinExistence type="predicted"/>
<dbReference type="Proteomes" id="UP001501005">
    <property type="component" value="Unassembled WGS sequence"/>
</dbReference>
<name>A0ABP3ZWN5_9ACTN</name>
<accession>A0ABP3ZWN5</accession>